<feature type="compositionally biased region" description="Low complexity" evidence="1">
    <location>
        <begin position="38"/>
        <end position="47"/>
    </location>
</feature>
<accession>A0A679BE54</accession>
<organism evidence="3">
    <name type="scientific">Oryza glaberrima</name>
    <name type="common">African rice</name>
    <dbReference type="NCBI Taxonomy" id="4538"/>
    <lineage>
        <taxon>Eukaryota</taxon>
        <taxon>Viridiplantae</taxon>
        <taxon>Streptophyta</taxon>
        <taxon>Embryophyta</taxon>
        <taxon>Tracheophyta</taxon>
        <taxon>Spermatophyta</taxon>
        <taxon>Magnoliopsida</taxon>
        <taxon>Liliopsida</taxon>
        <taxon>Poales</taxon>
        <taxon>Poaceae</taxon>
        <taxon>BOP clade</taxon>
        <taxon>Oryzoideae</taxon>
        <taxon>Oryzeae</taxon>
        <taxon>Oryzinae</taxon>
        <taxon>Oryza</taxon>
    </lineage>
</organism>
<evidence type="ECO:0000256" key="1">
    <source>
        <dbReference type="SAM" id="MobiDB-lite"/>
    </source>
</evidence>
<sequence>MAMATAIMELVAEAPAAIKSMAWKAGGQSHQRAELGVSRWQQRSSSSIRHGLRDPGMEWKGEDVYGERRKDARCLEHVVSPAGFRNLHRPSTPIDFDSAG</sequence>
<evidence type="ECO:0000313" key="2">
    <source>
        <dbReference type="EMBL" id="BBF89446.1"/>
    </source>
</evidence>
<feature type="region of interest" description="Disordered" evidence="1">
    <location>
        <begin position="34"/>
        <end position="57"/>
    </location>
</feature>
<protein>
    <submittedName>
        <fullName evidence="3">Uncharacterized protein</fullName>
    </submittedName>
</protein>
<gene>
    <name evidence="3" type="primary">Ogla0085P19.2</name>
    <name evidence="2" type="synonym">Ogla0134B22.42</name>
</gene>
<reference evidence="2" key="2">
    <citation type="submission" date="2018-08" db="EMBL/GenBank/DDBJ databases">
        <title>Oryza glaberrima genomic DNA, chromosome 11, BAC clone:Ogla0134B22.</title>
        <authorList>
            <person name="Wu J."/>
            <person name="Kanamori H."/>
        </authorList>
    </citation>
    <scope>NUCLEOTIDE SEQUENCE</scope>
    <source>
        <strain evidence="2">IRGC104038</strain>
    </source>
</reference>
<dbReference type="AlphaFoldDB" id="A0A679BE54"/>
<name>A0A679BE54_ORYGL</name>
<proteinExistence type="predicted"/>
<reference evidence="3" key="1">
    <citation type="submission" date="2018-08" db="EMBL/GenBank/DDBJ databases">
        <title>Oryza glaberrima genomic DNA, chromosome 11, BAC clone:Ogla0085P19.</title>
        <authorList>
            <person name="Wu J."/>
            <person name="Kanamori H."/>
        </authorList>
    </citation>
    <scope>NUCLEOTIDE SEQUENCE</scope>
    <source>
        <strain evidence="3">IRGC104038</strain>
    </source>
</reference>
<evidence type="ECO:0000313" key="3">
    <source>
        <dbReference type="EMBL" id="BBF89449.1"/>
    </source>
</evidence>
<dbReference type="EMBL" id="AP018859">
    <property type="protein sequence ID" value="BBF89446.1"/>
    <property type="molecule type" value="Genomic_DNA"/>
</dbReference>
<dbReference type="EMBL" id="AP018860">
    <property type="protein sequence ID" value="BBF89449.1"/>
    <property type="molecule type" value="Genomic_DNA"/>
</dbReference>